<feature type="compositionally biased region" description="Gly residues" evidence="16">
    <location>
        <begin position="1371"/>
        <end position="1381"/>
    </location>
</feature>
<dbReference type="FunFam" id="3.40.50.20:FF:000006">
    <property type="entry name" value="Phosphoribosylamine--glycine ligase, chloroplastic"/>
    <property type="match status" value="1"/>
</dbReference>
<keyword evidence="7 15" id="KW-0479">Metal-binding</keyword>
<comment type="caution">
    <text evidence="19">The sequence shown here is derived from an EMBL/GenBank/DDBJ whole genome shotgun (WGS) entry which is preliminary data.</text>
</comment>
<evidence type="ECO:0000256" key="15">
    <source>
        <dbReference type="RuleBase" id="RU363089"/>
    </source>
</evidence>
<evidence type="ECO:0000256" key="1">
    <source>
        <dbReference type="ARBA" id="ARBA00001946"/>
    </source>
</evidence>
<dbReference type="HAMAP" id="MF_01930">
    <property type="entry name" value="PurN"/>
    <property type="match status" value="1"/>
</dbReference>
<dbReference type="InterPro" id="IPR036477">
    <property type="entry name" value="Formyl_transf_N_sf"/>
</dbReference>
<dbReference type="HAMAP" id="MF_00741">
    <property type="entry name" value="AIRS"/>
    <property type="match status" value="1"/>
</dbReference>
<dbReference type="PROSITE" id="PS00973">
    <property type="entry name" value="USP_2"/>
    <property type="match status" value="1"/>
</dbReference>
<dbReference type="Pfam" id="PF00551">
    <property type="entry name" value="Formyl_trans_N"/>
    <property type="match status" value="1"/>
</dbReference>
<dbReference type="HAMAP" id="MF_00138">
    <property type="entry name" value="GARS"/>
    <property type="match status" value="1"/>
</dbReference>
<dbReference type="NCBIfam" id="TIGR00877">
    <property type="entry name" value="purD"/>
    <property type="match status" value="1"/>
</dbReference>
<dbReference type="SUPFAM" id="SSF55326">
    <property type="entry name" value="PurM N-terminal domain-like"/>
    <property type="match status" value="1"/>
</dbReference>
<keyword evidence="20" id="KW-1185">Reference proteome</keyword>
<dbReference type="SUPFAM" id="SSF53328">
    <property type="entry name" value="Formyltransferase"/>
    <property type="match status" value="1"/>
</dbReference>
<dbReference type="FunFam" id="3.30.1490.20:FF:000006">
    <property type="entry name" value="phosphoribosylamine--glycine ligase, chloroplastic-like"/>
    <property type="match status" value="1"/>
</dbReference>
<dbReference type="EC" id="6.3.3.1" evidence="15"/>
<dbReference type="InterPro" id="IPR018200">
    <property type="entry name" value="USP_CS"/>
</dbReference>
<dbReference type="InterPro" id="IPR028889">
    <property type="entry name" value="USP"/>
</dbReference>
<comment type="pathway">
    <text evidence="3 15">Purine metabolism; IMP biosynthesis via de novo pathway; N(1)-(5-phospho-D-ribosyl)glycinamide from 5-phospho-alpha-D-ribose 1-diphosphate: step 2/2.</text>
</comment>
<evidence type="ECO:0000256" key="9">
    <source>
        <dbReference type="ARBA" id="ARBA00022755"/>
    </source>
</evidence>
<dbReference type="FunFam" id="3.90.650.10:FF:000007">
    <property type="entry name" value="Trifunctional purine biosynthetic protein adenosine-3"/>
    <property type="match status" value="1"/>
</dbReference>
<comment type="catalytic activity">
    <reaction evidence="15">
        <text>5-phospho-beta-D-ribosylamine + glycine + ATP = N(1)-(5-phospho-beta-D-ribosyl)glycinamide + ADP + phosphate + H(+)</text>
        <dbReference type="Rhea" id="RHEA:17453"/>
        <dbReference type="ChEBI" id="CHEBI:15378"/>
        <dbReference type="ChEBI" id="CHEBI:30616"/>
        <dbReference type="ChEBI" id="CHEBI:43474"/>
        <dbReference type="ChEBI" id="CHEBI:57305"/>
        <dbReference type="ChEBI" id="CHEBI:58681"/>
        <dbReference type="ChEBI" id="CHEBI:143788"/>
        <dbReference type="ChEBI" id="CHEBI:456216"/>
        <dbReference type="EC" id="6.3.4.13"/>
    </reaction>
</comment>
<dbReference type="Pfam" id="PF02844">
    <property type="entry name" value="GARS_N"/>
    <property type="match status" value="1"/>
</dbReference>
<dbReference type="GO" id="GO:0005524">
    <property type="term" value="F:ATP binding"/>
    <property type="evidence" value="ECO:0007669"/>
    <property type="project" value="UniProtKB-UniRule"/>
</dbReference>
<dbReference type="SUPFAM" id="SSF52440">
    <property type="entry name" value="PreATP-grasp domain"/>
    <property type="match status" value="1"/>
</dbReference>
<keyword evidence="11" id="KW-0460">Magnesium</keyword>
<dbReference type="PANTHER" id="PTHR10520">
    <property type="entry name" value="TRIFUNCTIONAL PURINE BIOSYNTHETIC PROTEIN ADENOSINE-3-RELATED"/>
    <property type="match status" value="1"/>
</dbReference>
<dbReference type="EC" id="6.3.4.13" evidence="15"/>
<dbReference type="InterPro" id="IPR004733">
    <property type="entry name" value="PurM_cligase"/>
</dbReference>
<feature type="region of interest" description="Disordered" evidence="16">
    <location>
        <begin position="1367"/>
        <end position="1387"/>
    </location>
</feature>
<dbReference type="GO" id="GO:0004197">
    <property type="term" value="F:cysteine-type endopeptidase activity"/>
    <property type="evidence" value="ECO:0007669"/>
    <property type="project" value="InterPro"/>
</dbReference>
<dbReference type="InterPro" id="IPR036676">
    <property type="entry name" value="PurM-like_C_sf"/>
</dbReference>
<dbReference type="InterPro" id="IPR038765">
    <property type="entry name" value="Papain-like_cys_pep_sf"/>
</dbReference>
<dbReference type="Proteomes" id="UP000790347">
    <property type="component" value="Unassembled WGS sequence"/>
</dbReference>
<dbReference type="Pfam" id="PF02769">
    <property type="entry name" value="AIRS_C"/>
    <property type="match status" value="1"/>
</dbReference>
<dbReference type="CDD" id="cd02668">
    <property type="entry name" value="Peptidase_C19L"/>
    <property type="match status" value="1"/>
</dbReference>
<dbReference type="InterPro" id="IPR002376">
    <property type="entry name" value="Formyl_transf_N"/>
</dbReference>
<keyword evidence="9 15" id="KW-0658">Purine biosynthesis</keyword>
<dbReference type="SUPFAM" id="SSF54001">
    <property type="entry name" value="Cysteine proteinases"/>
    <property type="match status" value="1"/>
</dbReference>
<keyword evidence="5 15" id="KW-0436">Ligase</keyword>
<dbReference type="InterPro" id="IPR013815">
    <property type="entry name" value="ATP_grasp_subdomain_1"/>
</dbReference>
<feature type="domain" description="ATP-grasp" evidence="18">
    <location>
        <begin position="112"/>
        <end position="317"/>
    </location>
</feature>
<proteinExistence type="inferred from homology"/>
<dbReference type="InterPro" id="IPR020559">
    <property type="entry name" value="PRibGlycinamide_synth_CS"/>
</dbReference>
<organism evidence="19 20">
    <name type="scientific">Dermatophagoides farinae</name>
    <name type="common">American house dust mite</name>
    <dbReference type="NCBI Taxonomy" id="6954"/>
    <lineage>
        <taxon>Eukaryota</taxon>
        <taxon>Metazoa</taxon>
        <taxon>Ecdysozoa</taxon>
        <taxon>Arthropoda</taxon>
        <taxon>Chelicerata</taxon>
        <taxon>Arachnida</taxon>
        <taxon>Acari</taxon>
        <taxon>Acariformes</taxon>
        <taxon>Sarcoptiformes</taxon>
        <taxon>Astigmata</taxon>
        <taxon>Psoroptidia</taxon>
        <taxon>Analgoidea</taxon>
        <taxon>Pyroglyphidae</taxon>
        <taxon>Dermatophagoidinae</taxon>
        <taxon>Dermatophagoides</taxon>
    </lineage>
</organism>
<dbReference type="InterPro" id="IPR029071">
    <property type="entry name" value="Ubiquitin-like_domsf"/>
</dbReference>
<dbReference type="FunFam" id="3.30.1330.10:FF:000001">
    <property type="entry name" value="Phosphoribosylformylglycinamidine cyclo-ligase"/>
    <property type="match status" value="1"/>
</dbReference>
<dbReference type="InterPro" id="IPR020561">
    <property type="entry name" value="PRibGlycinamid_synth_ATP-grasp"/>
</dbReference>
<evidence type="ECO:0000256" key="14">
    <source>
        <dbReference type="PROSITE-ProRule" id="PRU00409"/>
    </source>
</evidence>
<dbReference type="NCBIfam" id="TIGR00639">
    <property type="entry name" value="PurN"/>
    <property type="match status" value="1"/>
</dbReference>
<dbReference type="Pfam" id="PF00586">
    <property type="entry name" value="AIRS"/>
    <property type="match status" value="1"/>
</dbReference>
<comment type="similarity">
    <text evidence="15">In the C-terminal section; belongs to the GART family.</text>
</comment>
<dbReference type="Gene3D" id="3.90.600.10">
    <property type="entry name" value="Phosphoribosylglycinamide synthetase, C-terminal domain"/>
    <property type="match status" value="1"/>
</dbReference>
<dbReference type="InterPro" id="IPR016185">
    <property type="entry name" value="PreATP-grasp_dom_sf"/>
</dbReference>
<dbReference type="Gene3D" id="3.10.20.90">
    <property type="entry name" value="Phosphatidylinositol 3-kinase Catalytic Subunit, Chain A, domain 1"/>
    <property type="match status" value="1"/>
</dbReference>
<evidence type="ECO:0000256" key="2">
    <source>
        <dbReference type="ARBA" id="ARBA00004686"/>
    </source>
</evidence>
<evidence type="ECO:0000256" key="5">
    <source>
        <dbReference type="ARBA" id="ARBA00022598"/>
    </source>
</evidence>
<dbReference type="Gene3D" id="3.30.1490.20">
    <property type="entry name" value="ATP-grasp fold, A domain"/>
    <property type="match status" value="1"/>
</dbReference>
<name>A0A922L014_DERFA</name>
<reference evidence="19" key="1">
    <citation type="submission" date="2013-05" db="EMBL/GenBank/DDBJ databases">
        <authorList>
            <person name="Yim A.K.Y."/>
            <person name="Chan T.F."/>
            <person name="Ji K.M."/>
            <person name="Liu X.Y."/>
            <person name="Zhou J.W."/>
            <person name="Li R.Q."/>
            <person name="Yang K.Y."/>
            <person name="Li J."/>
            <person name="Li M."/>
            <person name="Law P.T.W."/>
            <person name="Wu Y.L."/>
            <person name="Cai Z.L."/>
            <person name="Qin H."/>
            <person name="Bao Y."/>
            <person name="Leung R.K.K."/>
            <person name="Ng P.K.S."/>
            <person name="Zou J."/>
            <person name="Zhong X.J."/>
            <person name="Ran P.X."/>
            <person name="Zhong N.S."/>
            <person name="Liu Z.G."/>
            <person name="Tsui S.K.W."/>
        </authorList>
    </citation>
    <scope>NUCLEOTIDE SEQUENCE</scope>
    <source>
        <strain evidence="19">Derf</strain>
        <tissue evidence="19">Whole organism</tissue>
    </source>
</reference>
<evidence type="ECO:0000256" key="11">
    <source>
        <dbReference type="ARBA" id="ARBA00022842"/>
    </source>
</evidence>
<keyword evidence="12 15" id="KW-0464">Manganese</keyword>
<dbReference type="GO" id="GO:0004637">
    <property type="term" value="F:phosphoribosylamine-glycine ligase activity"/>
    <property type="evidence" value="ECO:0007669"/>
    <property type="project" value="UniProtKB-UniRule"/>
</dbReference>
<dbReference type="SMART" id="SM01209">
    <property type="entry name" value="GARS_A"/>
    <property type="match status" value="1"/>
</dbReference>
<comment type="similarity">
    <text evidence="4 15">In the N-terminal section; belongs to the GARS family.</text>
</comment>
<dbReference type="GO" id="GO:0046084">
    <property type="term" value="P:adenine biosynthetic process"/>
    <property type="evidence" value="ECO:0007669"/>
    <property type="project" value="TreeGrafter"/>
</dbReference>
<dbReference type="GO" id="GO:0046872">
    <property type="term" value="F:metal ion binding"/>
    <property type="evidence" value="ECO:0007669"/>
    <property type="project" value="UniProtKB-KW"/>
</dbReference>
<dbReference type="CDD" id="cd01795">
    <property type="entry name" value="Ubl_USP48"/>
    <property type="match status" value="1"/>
</dbReference>
<dbReference type="InterPro" id="IPR011054">
    <property type="entry name" value="Rudment_hybrid_motif"/>
</dbReference>
<dbReference type="Pfam" id="PF01071">
    <property type="entry name" value="GARS_A"/>
    <property type="match status" value="1"/>
</dbReference>
<dbReference type="PROSITE" id="PS00184">
    <property type="entry name" value="GARS"/>
    <property type="match status" value="1"/>
</dbReference>
<sequence length="2015" mass="228755">MSKKVLVIGNGSREHCIAWKLSQSPKVSNIIVSPGNGGLSQCGGKISMIDLNLSNHNELIEWCRNNRIDLVVVGPEDPLSKGISDSLNSNGIVCFGPSQKAARIECDKAFAKNFMKKYNIPTAAFENFTDHERAKEYVRSKGALVIKASGLAAGKGVIVAKTVDEACEAIDDMMLRKKFGKAGNEIVVEEFLEGDEVSVFAMTDGVNHRILLPAQDHKRAYDNDEGPNTGGMGAYCPYPFLNDEQLDIIKENIIQKTIDGMHQEGHPFVGLLYAGLMITPHGPKVIEFNCRFGDPETQSILSLLKSDIFDHFMACMYGQVDEIRFEWDNRYAVGIVLASGGYPGPIVKNIEIHGLNILNQLSDVHAFYSGTALKDGDLVTSGGRIMTIVALDHSLKQAAIKARNAVSMIKIEKSFFRNDIASKAIRRLETQIDYKQSGVDINAGNQLVEHIKEFARRTTRSGVMEQIGGFGALFDVSKLGMQDPILVSGTDGVGTKLKIAIDTGILNTVGIDLVAMCVNDILVQGAEPLFFLDYFACSRLRVDKAADIIKGISDGCLQSNCALIGGETAEMPGMYVGDDFDLAGFAVGAVERRQMLPRKSSIAEGDVIIGLTSSGVHSNGFSMVRKIMEVNQVNFGDQFDEQRKFHDILLTPTKIYVKSLMPAIKTGKIKALAHITGGGLIENIPRILPKEFGVELDAMSWPMHEIFTWLKHAGNVADHELQKTFNCGLGMVLIVSAKDANAIQDQIKTSNGEESYQVGKIIRRSDRAVIVRNFAQAIERNSSKITIKRTEREKKRVAVLISGSGTNLKAIIEYVNRNAHKTCINLTMVISNKSSAPGLQFAREAGIPVEVIVKKKIQSREEYDQLLNKALDDAHIDIVCLAGFMQMLTENFVNKWMGKMINIHPSLLPAFKGMDAYGQALQYGVKFTGCTSHFVVPEMDAGPIIAQGVVDIRPGETHDSLVERGKAVEHQIYPKALELVCSGQNYFTNMDHATAATDVHNNDTFLDCMILKFYKLDIEPCKSRANRNCTNNARCLKGLGQATWLINQVEDIQEEDKNLAGEEQFCFRGLKNLGATCYINTFLQLWFHNVDLRQAIYKWRPNAISNLIPTSSLSEQFLVNPITCLQLVLSMMQYSVRSVVDPTPFIKCLNLDASQEQDTHEFLSLFNSYIQNKLNHENDKSIQKTINQQYCMKIAYIIKCSKCKFVSERESDFYELLLRVKGFKDIDECIGDYLKEENLDGTNRYACQICNGLQDAKRFIELRKLPPVLNLQLLRFESSNGHSRKISSFLKFPKRLDMSKFVRPEQTNPTNANVYNLFAVLIHEGQTAYSGHYITFIKKDNLWFKFNDENVEQLKDFNLKIDNDDDFHSGQNGGNNDGTGNGRNEKGFHKSKNAYMLVYKLDTESNRPLLNELRQSNLPDYLVDYIEKDNQKYLQEKEDLLIQKCQERLKELNHQRLVRQIFSKMELIQPQTKQCDITVSSNMNNNQNHSQLNETFDAIDKSWLMNFFRASTSDEVPAIDNKSLLCMHGKLNVDSSYKCISTESADQIYSLYKSDIRLKLPEYFCKQCIQYRMYMSRLKQTIDDDQKLIRNLGKFKNCQDENLYFVGKESMKKWKNLRIDSIKRQYEVDFKPATNFNFNEDLLCQHGQLCSDSSKRTLIRHQAWLILRKHFPGSPEFDENASPCSDCLEIDRNRQIIRDKNYDIALIQRSSLINLYNGELFRYWPDLLAGHCYHMIATKFYMAWKKFVSHPNTTPSPDSLMQYESNIICTKHSLFIFPPFDDKYVGYDKIYLILDQNEWTALTEFYNFSIDVSFIRINDSENCDQYELKPGFCSYCHQTFKQKRFIYDKLPIYVKKIVTEEANTDEDFNNNNPIKKSKIIDSNHNQQHRNDFETVQKNNQQQPQTNQRKRTLRKRRMFNELEILSSSHDKLKDIKVKIMQHFNVATYDQVLWYNGKQLLSAQNNCTIGELEIEPHTTLLLKVDDMMDENVSPVECTNVGNNGPEVGFKGTQLHLF</sequence>
<evidence type="ECO:0000256" key="12">
    <source>
        <dbReference type="ARBA" id="ARBA00023211"/>
    </source>
</evidence>
<dbReference type="InterPro" id="IPR033841">
    <property type="entry name" value="Pep_USP48"/>
</dbReference>
<dbReference type="InterPro" id="IPR020562">
    <property type="entry name" value="PRibGlycinamide_synth_N"/>
</dbReference>
<dbReference type="GO" id="GO:0004641">
    <property type="term" value="F:phosphoribosylformylglycinamidine cyclo-ligase activity"/>
    <property type="evidence" value="ECO:0007669"/>
    <property type="project" value="UniProtKB-EC"/>
</dbReference>
<evidence type="ECO:0000256" key="6">
    <source>
        <dbReference type="ARBA" id="ARBA00022679"/>
    </source>
</evidence>
<dbReference type="CDD" id="cd02196">
    <property type="entry name" value="PurM"/>
    <property type="match status" value="1"/>
</dbReference>
<dbReference type="Gene3D" id="3.30.1330.10">
    <property type="entry name" value="PurM-like, N-terminal domain"/>
    <property type="match status" value="1"/>
</dbReference>
<feature type="domain" description="USP" evidence="17">
    <location>
        <begin position="1068"/>
        <end position="1402"/>
    </location>
</feature>
<dbReference type="InterPro" id="IPR016188">
    <property type="entry name" value="PurM-like_N"/>
</dbReference>
<dbReference type="EMBL" id="ASGP02000007">
    <property type="protein sequence ID" value="KAH9497027.1"/>
    <property type="molecule type" value="Genomic_DNA"/>
</dbReference>
<dbReference type="InterPro" id="IPR001394">
    <property type="entry name" value="Peptidase_C19_UCH"/>
</dbReference>
<dbReference type="InterPro" id="IPR036921">
    <property type="entry name" value="PurM-like_N_sf"/>
</dbReference>
<dbReference type="GO" id="GO:0004843">
    <property type="term" value="F:cysteine-type deubiquitinase activity"/>
    <property type="evidence" value="ECO:0007669"/>
    <property type="project" value="InterPro"/>
</dbReference>
<evidence type="ECO:0000256" key="16">
    <source>
        <dbReference type="SAM" id="MobiDB-lite"/>
    </source>
</evidence>
<keyword evidence="6" id="KW-0808">Transferase</keyword>
<gene>
    <name evidence="19" type="ORF">DERF_013041</name>
</gene>
<evidence type="ECO:0000256" key="8">
    <source>
        <dbReference type="ARBA" id="ARBA00022741"/>
    </source>
</evidence>
<comment type="pathway">
    <text evidence="2 15">Purine metabolism; IMP biosynthesis via de novo pathway; 5-amino-1-(5-phospho-D-ribosyl)imidazole from N(2)-formyl-N(1)-(5-phospho-D-ribosyl)glycinamide: step 2/2.</text>
</comment>
<comment type="catalytic activity">
    <reaction evidence="15">
        <text>2-formamido-N(1)-(5-O-phospho-beta-D-ribosyl)acetamidine + ATP = 5-amino-1-(5-phospho-beta-D-ribosyl)imidazole + ADP + phosphate + H(+)</text>
        <dbReference type="Rhea" id="RHEA:23032"/>
        <dbReference type="ChEBI" id="CHEBI:15378"/>
        <dbReference type="ChEBI" id="CHEBI:30616"/>
        <dbReference type="ChEBI" id="CHEBI:43474"/>
        <dbReference type="ChEBI" id="CHEBI:137981"/>
        <dbReference type="ChEBI" id="CHEBI:147287"/>
        <dbReference type="ChEBI" id="CHEBI:456216"/>
        <dbReference type="EC" id="6.3.3.1"/>
    </reaction>
</comment>
<dbReference type="GO" id="GO:0016579">
    <property type="term" value="P:protein deubiquitination"/>
    <property type="evidence" value="ECO:0007669"/>
    <property type="project" value="InterPro"/>
</dbReference>
<dbReference type="InterPro" id="IPR004607">
    <property type="entry name" value="GART"/>
</dbReference>
<dbReference type="Pfam" id="PF00443">
    <property type="entry name" value="UCH"/>
    <property type="match status" value="1"/>
</dbReference>
<dbReference type="Gene3D" id="3.90.650.10">
    <property type="entry name" value="PurM-like C-terminal domain"/>
    <property type="match status" value="1"/>
</dbReference>
<dbReference type="InterPro" id="IPR037123">
    <property type="entry name" value="PRibGlycinamide_synth_C_sf"/>
</dbReference>
<comment type="similarity">
    <text evidence="15">In the central section; belongs to the AIR synthase family.</text>
</comment>
<dbReference type="SUPFAM" id="SSF54236">
    <property type="entry name" value="Ubiquitin-like"/>
    <property type="match status" value="1"/>
</dbReference>
<dbReference type="SMART" id="SM01210">
    <property type="entry name" value="GARS_C"/>
    <property type="match status" value="1"/>
</dbReference>
<dbReference type="GO" id="GO:0005829">
    <property type="term" value="C:cytosol"/>
    <property type="evidence" value="ECO:0007669"/>
    <property type="project" value="TreeGrafter"/>
</dbReference>
<dbReference type="SUPFAM" id="SSF51246">
    <property type="entry name" value="Rudiment single hybrid motif"/>
    <property type="match status" value="1"/>
</dbReference>
<dbReference type="SUPFAM" id="SSF56042">
    <property type="entry name" value="PurM C-terminal domain-like"/>
    <property type="match status" value="1"/>
</dbReference>
<keyword evidence="8 14" id="KW-0547">Nucleotide-binding</keyword>
<dbReference type="GO" id="GO:0004644">
    <property type="term" value="F:phosphoribosylglycinamide formyltransferase activity"/>
    <property type="evidence" value="ECO:0007669"/>
    <property type="project" value="UniProtKB-EC"/>
</dbReference>
<evidence type="ECO:0000313" key="20">
    <source>
        <dbReference type="Proteomes" id="UP000790347"/>
    </source>
</evidence>
<evidence type="ECO:0000256" key="4">
    <source>
        <dbReference type="ARBA" id="ARBA00007423"/>
    </source>
</evidence>
<dbReference type="InterPro" id="IPR011761">
    <property type="entry name" value="ATP-grasp"/>
</dbReference>
<dbReference type="CDD" id="cd08645">
    <property type="entry name" value="FMT_core_GART"/>
    <property type="match status" value="1"/>
</dbReference>
<evidence type="ECO:0000256" key="10">
    <source>
        <dbReference type="ARBA" id="ARBA00022840"/>
    </source>
</evidence>
<accession>A0A922L014</accession>
<comment type="catalytic activity">
    <reaction evidence="15">
        <text>N(1)-(5-phospho-beta-D-ribosyl)glycinamide + (6R)-10-formyltetrahydrofolate = N(2)-formyl-N(1)-(5-phospho-beta-D-ribosyl)glycinamide + (6S)-5,6,7,8-tetrahydrofolate + H(+)</text>
        <dbReference type="Rhea" id="RHEA:15053"/>
        <dbReference type="ChEBI" id="CHEBI:15378"/>
        <dbReference type="ChEBI" id="CHEBI:57453"/>
        <dbReference type="ChEBI" id="CHEBI:143788"/>
        <dbReference type="ChEBI" id="CHEBI:147286"/>
        <dbReference type="ChEBI" id="CHEBI:195366"/>
        <dbReference type="EC" id="2.1.2.2"/>
    </reaction>
</comment>
<dbReference type="InterPro" id="IPR010918">
    <property type="entry name" value="PurM-like_C_dom"/>
</dbReference>
<evidence type="ECO:0000256" key="13">
    <source>
        <dbReference type="ARBA" id="ARBA00023268"/>
    </source>
</evidence>
<dbReference type="Gene3D" id="3.40.50.170">
    <property type="entry name" value="Formyl transferase, N-terminal domain"/>
    <property type="match status" value="1"/>
</dbReference>
<dbReference type="GO" id="GO:0006189">
    <property type="term" value="P:'de novo' IMP biosynthetic process"/>
    <property type="evidence" value="ECO:0007669"/>
    <property type="project" value="UniProtKB-UniRule"/>
</dbReference>
<dbReference type="PROSITE" id="PS50235">
    <property type="entry name" value="USP_3"/>
    <property type="match status" value="1"/>
</dbReference>
<evidence type="ECO:0000256" key="7">
    <source>
        <dbReference type="ARBA" id="ARBA00022723"/>
    </source>
</evidence>
<dbReference type="Gene3D" id="3.30.470.20">
    <property type="entry name" value="ATP-grasp fold, B domain"/>
    <property type="match status" value="1"/>
</dbReference>
<dbReference type="Gene3D" id="3.90.70.10">
    <property type="entry name" value="Cysteine proteinases"/>
    <property type="match status" value="1"/>
</dbReference>
<dbReference type="PANTHER" id="PTHR10520:SF12">
    <property type="entry name" value="TRIFUNCTIONAL PURINE BIOSYNTHETIC PROTEIN ADENOSINE-3"/>
    <property type="match status" value="1"/>
</dbReference>
<dbReference type="EC" id="2.1.2.2" evidence="15"/>
<evidence type="ECO:0000256" key="3">
    <source>
        <dbReference type="ARBA" id="ARBA00005174"/>
    </source>
</evidence>
<protein>
    <recommendedName>
        <fullName evidence="15">Trifunctional purine biosynthetic protein adenosine-3</fullName>
    </recommendedName>
    <domain>
        <recommendedName>
            <fullName evidence="15">Phosphoribosylamine--glycine ligase</fullName>
            <ecNumber evidence="15">6.3.4.13</ecNumber>
        </recommendedName>
        <alternativeName>
            <fullName evidence="15">Glycinamide ribonucleotide synthetase</fullName>
            <shortName evidence="15">GARS</shortName>
        </alternativeName>
        <alternativeName>
            <fullName evidence="15">Phosphoribosylglycinamide synthetase</fullName>
        </alternativeName>
    </domain>
    <domain>
        <recommendedName>
            <fullName evidence="15">Phosphoribosylformylglycinamidine cyclo-ligase</fullName>
            <ecNumber evidence="15">6.3.3.1</ecNumber>
        </recommendedName>
        <alternativeName>
            <fullName evidence="15">AIR synthase</fullName>
            <shortName evidence="15">AIRS</shortName>
        </alternativeName>
        <alternativeName>
            <fullName evidence="15">Phosphoribosyl-aminoimidazole synthetase</fullName>
        </alternativeName>
    </domain>
    <domain>
        <recommendedName>
            <fullName evidence="15">Phosphoribosylglycinamide formyltransferase</fullName>
            <ecNumber evidence="15">2.1.2.2</ecNumber>
        </recommendedName>
        <alternativeName>
            <fullName evidence="15">5'-phosphoribosylglycinamide transformylase</fullName>
        </alternativeName>
        <alternativeName>
            <fullName evidence="15">GAR transformylase</fullName>
            <shortName evidence="15">GART</shortName>
        </alternativeName>
    </domain>
</protein>
<dbReference type="PROSITE" id="PS50975">
    <property type="entry name" value="ATP_GRASP"/>
    <property type="match status" value="1"/>
</dbReference>
<keyword evidence="13 15" id="KW-0511">Multifunctional enzyme</keyword>
<comment type="cofactor">
    <cofactor evidence="1">
        <name>Mg(2+)</name>
        <dbReference type="ChEBI" id="CHEBI:18420"/>
    </cofactor>
</comment>
<dbReference type="SUPFAM" id="SSF56059">
    <property type="entry name" value="Glutathione synthetase ATP-binding domain-like"/>
    <property type="match status" value="1"/>
</dbReference>
<dbReference type="Pfam" id="PF02843">
    <property type="entry name" value="GARS_C"/>
    <property type="match status" value="1"/>
</dbReference>
<evidence type="ECO:0000259" key="17">
    <source>
        <dbReference type="PROSITE" id="PS50235"/>
    </source>
</evidence>
<dbReference type="NCBIfam" id="TIGR00878">
    <property type="entry name" value="purM"/>
    <property type="match status" value="1"/>
</dbReference>
<reference evidence="19" key="2">
    <citation type="journal article" date="2022" name="Res Sq">
        <title>Comparative Genomics Reveals Insights into the Divergent Evolution of Astigmatic Mites and Household Pest Adaptations.</title>
        <authorList>
            <person name="Xiong Q."/>
            <person name="Wan A.T.-Y."/>
            <person name="Liu X.-Y."/>
            <person name="Fung C.S.-H."/>
            <person name="Xiao X."/>
            <person name="Malainual N."/>
            <person name="Hou J."/>
            <person name="Wang L."/>
            <person name="Wang M."/>
            <person name="Yang K."/>
            <person name="Cui Y."/>
            <person name="Leung E."/>
            <person name="Nong W."/>
            <person name="Shin S.-K."/>
            <person name="Au S."/>
            <person name="Jeong K.Y."/>
            <person name="Chew F.T."/>
            <person name="Hui J."/>
            <person name="Leung T.F."/>
            <person name="Tungtrongchitr A."/>
            <person name="Zhong N."/>
            <person name="Liu Z."/>
            <person name="Tsui S."/>
        </authorList>
    </citation>
    <scope>NUCLEOTIDE SEQUENCE</scope>
    <source>
        <strain evidence="19">Derf</strain>
        <tissue evidence="19">Whole organism</tissue>
    </source>
</reference>
<dbReference type="InterPro" id="IPR044743">
    <property type="entry name" value="Ubl_USP48"/>
</dbReference>
<keyword evidence="10 14" id="KW-0067">ATP-binding</keyword>
<evidence type="ECO:0000313" key="19">
    <source>
        <dbReference type="EMBL" id="KAH9497027.1"/>
    </source>
</evidence>
<dbReference type="InterPro" id="IPR020560">
    <property type="entry name" value="PRibGlycinamide_synth_C-dom"/>
</dbReference>
<dbReference type="InterPro" id="IPR000115">
    <property type="entry name" value="PRibGlycinamide_synth"/>
</dbReference>
<dbReference type="Gene3D" id="3.40.50.20">
    <property type="match status" value="1"/>
</dbReference>
<evidence type="ECO:0000259" key="18">
    <source>
        <dbReference type="PROSITE" id="PS50975"/>
    </source>
</evidence>
<dbReference type="FunFam" id="3.30.470.20:FF:000018">
    <property type="entry name" value="Trifunctional purine biosynthetic protein adenosine-3"/>
    <property type="match status" value="1"/>
</dbReference>
<comment type="pathway">
    <text evidence="15">Purine metabolism; IMP biosynthesis via de novo pathway; N(2)-formyl-N(1)-(5-phospho-D-ribosyl)glycinamide from N(1)-(5-phospho-D-ribosyl)glycinamide (10-formyl THF route): step 1/1.</text>
</comment>